<dbReference type="InterPro" id="IPR035965">
    <property type="entry name" value="PAS-like_dom_sf"/>
</dbReference>
<dbReference type="Gene3D" id="3.30.450.20">
    <property type="entry name" value="PAS domain"/>
    <property type="match status" value="2"/>
</dbReference>
<dbReference type="NCBIfam" id="TIGR00229">
    <property type="entry name" value="sensory_box"/>
    <property type="match status" value="1"/>
</dbReference>
<gene>
    <name evidence="4" type="primary">gmr_166</name>
    <name evidence="4" type="ORF">GALL_348270</name>
</gene>
<dbReference type="NCBIfam" id="TIGR00254">
    <property type="entry name" value="GGDEF"/>
    <property type="match status" value="1"/>
</dbReference>
<feature type="domain" description="PAS" evidence="1">
    <location>
        <begin position="178"/>
        <end position="234"/>
    </location>
</feature>
<dbReference type="FunFam" id="3.30.70.270:FF:000001">
    <property type="entry name" value="Diguanylate cyclase domain protein"/>
    <property type="match status" value="1"/>
</dbReference>
<evidence type="ECO:0000259" key="1">
    <source>
        <dbReference type="PROSITE" id="PS50112"/>
    </source>
</evidence>
<dbReference type="CDD" id="cd00130">
    <property type="entry name" value="PAS"/>
    <property type="match status" value="2"/>
</dbReference>
<comment type="caution">
    <text evidence="4">The sequence shown here is derived from an EMBL/GenBank/DDBJ whole genome shotgun (WGS) entry which is preliminary data.</text>
</comment>
<feature type="domain" description="PAC" evidence="2">
    <location>
        <begin position="233"/>
        <end position="290"/>
    </location>
</feature>
<dbReference type="InterPro" id="IPR043128">
    <property type="entry name" value="Rev_trsase/Diguanyl_cyclase"/>
</dbReference>
<dbReference type="PROSITE" id="PS50113">
    <property type="entry name" value="PAC"/>
    <property type="match status" value="1"/>
</dbReference>
<dbReference type="SUPFAM" id="SSF55785">
    <property type="entry name" value="PYP-like sensor domain (PAS domain)"/>
    <property type="match status" value="2"/>
</dbReference>
<evidence type="ECO:0000259" key="2">
    <source>
        <dbReference type="PROSITE" id="PS50113"/>
    </source>
</evidence>
<dbReference type="Pfam" id="PF08448">
    <property type="entry name" value="PAS_4"/>
    <property type="match status" value="1"/>
</dbReference>
<keyword evidence="4" id="KW-0378">Hydrolase</keyword>
<dbReference type="SUPFAM" id="SSF55073">
    <property type="entry name" value="Nucleotide cyclase"/>
    <property type="match status" value="1"/>
</dbReference>
<sequence>MQSIITGQDAKARPVGRDPMCPSLSQGMSDAFRSEDMADSAAVQRLLEAVDLPIGRWDRQARLTFCNPPYLRWAKRSAQDLLGHTLAELFGQDAWARARDAFAQAFNGQAADYERLLTHLHPPRWGRVQVFPERTAQGEIVAVYTIAFDIHNDVVLAEALRRSNWMLEQHMRNAPWGVVETDGDLRVTRWSPAAESLLGYSSEQSLGLACLERGVSPDELPCWQGVLQSIRAGELQSTVVQRPHQRPDGQNIWTEWTLSALRDPAGPMVSLLCFVRDVSDQVRRQARLLREAEYDALTGVLSRRAIMQRLDAALERRQPGELLAVCFVDLDGFKPVNDRLGHHEGDRLLKHVAQALAASVRGDDVVGRLGGDEFVVVGLLRSERDAERLAEKLVHAVRKASENTHAQVLVTASVGVAMVPQHASNNFDLLQRADDAMYVAKRGGKNRWAICQNPELQATPLLATPAWE</sequence>
<dbReference type="PANTHER" id="PTHR44757:SF2">
    <property type="entry name" value="BIOFILM ARCHITECTURE MAINTENANCE PROTEIN MBAA"/>
    <property type="match status" value="1"/>
</dbReference>
<dbReference type="SMART" id="SM00091">
    <property type="entry name" value="PAS"/>
    <property type="match status" value="2"/>
</dbReference>
<dbReference type="InterPro" id="IPR013767">
    <property type="entry name" value="PAS_fold"/>
</dbReference>
<dbReference type="Pfam" id="PF00990">
    <property type="entry name" value="GGDEF"/>
    <property type="match status" value="1"/>
</dbReference>
<dbReference type="GO" id="GO:0071111">
    <property type="term" value="F:cyclic-guanylate-specific phosphodiesterase activity"/>
    <property type="evidence" value="ECO:0007669"/>
    <property type="project" value="UniProtKB-EC"/>
</dbReference>
<dbReference type="InterPro" id="IPR000014">
    <property type="entry name" value="PAS"/>
</dbReference>
<accession>A0A1J5QU42</accession>
<protein>
    <submittedName>
        <fullName evidence="4">Cyclic di-GMP phosphodiesterase Gmr</fullName>
        <ecNumber evidence="4">3.1.4.52</ecNumber>
    </submittedName>
</protein>
<dbReference type="Gene3D" id="3.30.70.270">
    <property type="match status" value="1"/>
</dbReference>
<dbReference type="EC" id="3.1.4.52" evidence="4"/>
<dbReference type="InterPro" id="IPR000160">
    <property type="entry name" value="GGDEF_dom"/>
</dbReference>
<proteinExistence type="predicted"/>
<name>A0A1J5QU42_9ZZZZ</name>
<dbReference type="InterPro" id="IPR052155">
    <property type="entry name" value="Biofilm_reg_signaling"/>
</dbReference>
<evidence type="ECO:0000313" key="4">
    <source>
        <dbReference type="EMBL" id="OIQ83372.1"/>
    </source>
</evidence>
<evidence type="ECO:0000259" key="3">
    <source>
        <dbReference type="PROSITE" id="PS50887"/>
    </source>
</evidence>
<dbReference type="PROSITE" id="PS50112">
    <property type="entry name" value="PAS"/>
    <property type="match status" value="1"/>
</dbReference>
<dbReference type="GO" id="GO:0006355">
    <property type="term" value="P:regulation of DNA-templated transcription"/>
    <property type="evidence" value="ECO:0007669"/>
    <property type="project" value="InterPro"/>
</dbReference>
<dbReference type="EMBL" id="MLJW01000709">
    <property type="protein sequence ID" value="OIQ83372.1"/>
    <property type="molecule type" value="Genomic_DNA"/>
</dbReference>
<feature type="domain" description="GGDEF" evidence="3">
    <location>
        <begin position="321"/>
        <end position="453"/>
    </location>
</feature>
<dbReference type="Pfam" id="PF00989">
    <property type="entry name" value="PAS"/>
    <property type="match status" value="1"/>
</dbReference>
<reference evidence="4" key="1">
    <citation type="submission" date="2016-10" db="EMBL/GenBank/DDBJ databases">
        <title>Sequence of Gallionella enrichment culture.</title>
        <authorList>
            <person name="Poehlein A."/>
            <person name="Muehling M."/>
            <person name="Daniel R."/>
        </authorList>
    </citation>
    <scope>NUCLEOTIDE SEQUENCE</scope>
</reference>
<dbReference type="PROSITE" id="PS50887">
    <property type="entry name" value="GGDEF"/>
    <property type="match status" value="1"/>
</dbReference>
<dbReference type="InterPro" id="IPR000700">
    <property type="entry name" value="PAS-assoc_C"/>
</dbReference>
<dbReference type="InterPro" id="IPR013656">
    <property type="entry name" value="PAS_4"/>
</dbReference>
<dbReference type="CDD" id="cd01949">
    <property type="entry name" value="GGDEF"/>
    <property type="match status" value="1"/>
</dbReference>
<dbReference type="InterPro" id="IPR029787">
    <property type="entry name" value="Nucleotide_cyclase"/>
</dbReference>
<dbReference type="SMART" id="SM00267">
    <property type="entry name" value="GGDEF"/>
    <property type="match status" value="1"/>
</dbReference>
<organism evidence="4">
    <name type="scientific">mine drainage metagenome</name>
    <dbReference type="NCBI Taxonomy" id="410659"/>
    <lineage>
        <taxon>unclassified sequences</taxon>
        <taxon>metagenomes</taxon>
        <taxon>ecological metagenomes</taxon>
    </lineage>
</organism>
<dbReference type="AlphaFoldDB" id="A0A1J5QU42"/>
<dbReference type="PANTHER" id="PTHR44757">
    <property type="entry name" value="DIGUANYLATE CYCLASE DGCP"/>
    <property type="match status" value="1"/>
</dbReference>